<dbReference type="AlphaFoldDB" id="A0A8S1J9V4"/>
<keyword evidence="3 5" id="KW-1133">Transmembrane helix</keyword>
<evidence type="ECO:0000256" key="5">
    <source>
        <dbReference type="SAM" id="Phobius"/>
    </source>
</evidence>
<feature type="domain" description="Hemerythrin-like" evidence="6">
    <location>
        <begin position="593"/>
        <end position="727"/>
    </location>
</feature>
<evidence type="ECO:0000256" key="3">
    <source>
        <dbReference type="ARBA" id="ARBA00022989"/>
    </source>
</evidence>
<feature type="transmembrane region" description="Helical" evidence="5">
    <location>
        <begin position="63"/>
        <end position="85"/>
    </location>
</feature>
<evidence type="ECO:0000313" key="8">
    <source>
        <dbReference type="EMBL" id="CAD7704182.1"/>
    </source>
</evidence>
<feature type="transmembrane region" description="Helical" evidence="5">
    <location>
        <begin position="144"/>
        <end position="161"/>
    </location>
</feature>
<feature type="transmembrane region" description="Helical" evidence="5">
    <location>
        <begin position="373"/>
        <end position="393"/>
    </location>
</feature>
<feature type="transmembrane region" description="Helical" evidence="5">
    <location>
        <begin position="167"/>
        <end position="189"/>
    </location>
</feature>
<evidence type="ECO:0000256" key="2">
    <source>
        <dbReference type="ARBA" id="ARBA00022692"/>
    </source>
</evidence>
<evidence type="ECO:0000256" key="4">
    <source>
        <dbReference type="ARBA" id="ARBA00023136"/>
    </source>
</evidence>
<gene>
    <name evidence="8" type="ORF">OSTQU699_LOCUS9539</name>
</gene>
<dbReference type="CDD" id="cd12108">
    <property type="entry name" value="Hr-like"/>
    <property type="match status" value="1"/>
</dbReference>
<dbReference type="InterPro" id="IPR038665">
    <property type="entry name" value="Voltage-dep_anion_channel_sf"/>
</dbReference>
<feature type="transmembrane region" description="Helical" evidence="5">
    <location>
        <begin position="434"/>
        <end position="454"/>
    </location>
</feature>
<dbReference type="OrthoDB" id="510272at2759"/>
<feature type="transmembrane region" description="Helical" evidence="5">
    <location>
        <begin position="495"/>
        <end position="515"/>
    </location>
</feature>
<comment type="caution">
    <text evidence="8">The sequence shown here is derived from an EMBL/GenBank/DDBJ whole genome shotgun (WGS) entry which is preliminary data.</text>
</comment>
<sequence>EFIGGCDDMKALQQAGKLIPMLKTATKQETKVPPREDDSCVGIDSQPAQGSLFWFPNTVDNRVVRLVALQVFVIAIVILVCGIALEDDIEIKWLSLALLVDFVVRFVAGSAPSPVGAMAMNYAALGEVIKGDKPNFSPGPPKQFAAFVGVIFTTVTTILYFEGENEAASVVMGILIIAAGLEAFLGMCLGCKFFSYMIKFHLVPKTIYRIHINSRPELAASWAHFNERLNEGVPEKHSKVFSTRGHPSTIDLSYKVKTDAMTREDFHPFKHVQIAHFAMHLATCGLAVVLKFESDLRDRTRDTAWKVVAIISAAVFVIWLALYAIKWVKYPQKVRKEWMCPMRSNFFAVPPIVLLLLAFLLESESSDGAKALFWIGAPLGLLVATMLGGNWLAERHSDDHINPGWLIGPVGLFIAALVMPGIDEDYQDAAYLWFGPAVLMWIVLFTITFYRAVVGHNSDDRLRPSMWIWLACPAIAMVTYVQITGNGVDWVAESLFYMALGLFGMLSWGFMRNFFARHKFVMGYWAFGFPLDALAIAAIQYDAAIGTDFTKVIVYITLSLAATVTLVLTLHTSAGIIRRGVFIPDYKWGPMSFMKITHHAFREFIPRLVAAGAAMEAEEDQQHTVEAFEKLWNDFSRMHAIHSRHEEDVIFPEMGRWFPHVADHWDQDHEEGHREFHRLQKLVDELKLADEVASRAAKIGELRDSVKAITDSFLVHIQGEEDHLQPVAKRYFTMSTHTGIVRKVWNVTTGEELYFFFAWVVNWLPHFAMRVRFIKTFIWAMPEHAQLIGTMVALGVDPVQWKRLTDELPEIIPRGAPGWKRYF</sequence>
<dbReference type="CDD" id="cd09323">
    <property type="entry name" value="TDT_SLAC1_like"/>
    <property type="match status" value="1"/>
</dbReference>
<keyword evidence="2 5" id="KW-0812">Transmembrane</keyword>
<feature type="transmembrane region" description="Helical" evidence="5">
    <location>
        <begin position="405"/>
        <end position="422"/>
    </location>
</feature>
<dbReference type="Pfam" id="PF01814">
    <property type="entry name" value="Hemerythrin"/>
    <property type="match status" value="1"/>
</dbReference>
<dbReference type="Pfam" id="PF14340">
    <property type="entry name" value="DUF4395"/>
    <property type="match status" value="1"/>
</dbReference>
<evidence type="ECO:0000259" key="7">
    <source>
        <dbReference type="Pfam" id="PF14340"/>
    </source>
</evidence>
<dbReference type="InterPro" id="IPR004695">
    <property type="entry name" value="SLAC1/Mae1/Ssu1/TehA"/>
</dbReference>
<comment type="subcellular location">
    <subcellularLocation>
        <location evidence="1">Membrane</location>
        <topology evidence="1">Multi-pass membrane protein</topology>
    </subcellularLocation>
</comment>
<dbReference type="InterPro" id="IPR052951">
    <property type="entry name" value="Tellurite_res_ion_channel"/>
</dbReference>
<feature type="transmembrane region" description="Helical" evidence="5">
    <location>
        <begin position="553"/>
        <end position="577"/>
    </location>
</feature>
<dbReference type="GO" id="GO:0005886">
    <property type="term" value="C:plasma membrane"/>
    <property type="evidence" value="ECO:0007669"/>
    <property type="project" value="TreeGrafter"/>
</dbReference>
<dbReference type="PANTHER" id="PTHR37955:SF1">
    <property type="entry name" value="DEP DOMAIN-CONTAINING PROTEIN"/>
    <property type="match status" value="1"/>
</dbReference>
<dbReference type="GO" id="GO:0046583">
    <property type="term" value="F:monoatomic cation efflux transmembrane transporter activity"/>
    <property type="evidence" value="ECO:0007669"/>
    <property type="project" value="TreeGrafter"/>
</dbReference>
<evidence type="ECO:0000313" key="9">
    <source>
        <dbReference type="Proteomes" id="UP000708148"/>
    </source>
</evidence>
<reference evidence="8" key="1">
    <citation type="submission" date="2020-12" db="EMBL/GenBank/DDBJ databases">
        <authorList>
            <person name="Iha C."/>
        </authorList>
    </citation>
    <scope>NUCLEOTIDE SEQUENCE</scope>
</reference>
<feature type="non-terminal residue" evidence="8">
    <location>
        <position position="1"/>
    </location>
</feature>
<name>A0A8S1J9V4_9CHLO</name>
<protein>
    <recommendedName>
        <fullName evidence="10">DUF4395 domain-containing protein</fullName>
    </recommendedName>
</protein>
<keyword evidence="4 5" id="KW-0472">Membrane</keyword>
<dbReference type="Pfam" id="PF03595">
    <property type="entry name" value="SLAC1"/>
    <property type="match status" value="1"/>
</dbReference>
<feature type="transmembrane region" description="Helical" evidence="5">
    <location>
        <begin position="304"/>
        <end position="325"/>
    </location>
</feature>
<dbReference type="PANTHER" id="PTHR37955">
    <property type="entry name" value="TELLURITE RESISTANCE PROTEIN TEHA"/>
    <property type="match status" value="1"/>
</dbReference>
<dbReference type="Gene3D" id="1.50.10.150">
    <property type="entry name" value="Voltage-dependent anion channel"/>
    <property type="match status" value="1"/>
</dbReference>
<feature type="domain" description="DUF4395" evidence="7">
    <location>
        <begin position="59"/>
        <end position="197"/>
    </location>
</feature>
<evidence type="ECO:0000256" key="1">
    <source>
        <dbReference type="ARBA" id="ARBA00004141"/>
    </source>
</evidence>
<organism evidence="8 9">
    <name type="scientific">Ostreobium quekettii</name>
    <dbReference type="NCBI Taxonomy" id="121088"/>
    <lineage>
        <taxon>Eukaryota</taxon>
        <taxon>Viridiplantae</taxon>
        <taxon>Chlorophyta</taxon>
        <taxon>core chlorophytes</taxon>
        <taxon>Ulvophyceae</taxon>
        <taxon>TCBD clade</taxon>
        <taxon>Bryopsidales</taxon>
        <taxon>Ostreobineae</taxon>
        <taxon>Ostreobiaceae</taxon>
        <taxon>Ostreobium</taxon>
    </lineage>
</organism>
<dbReference type="Gene3D" id="1.20.120.520">
    <property type="entry name" value="nmb1532 protein domain like"/>
    <property type="match status" value="1"/>
</dbReference>
<evidence type="ECO:0000259" key="6">
    <source>
        <dbReference type="Pfam" id="PF01814"/>
    </source>
</evidence>
<dbReference type="InterPro" id="IPR012312">
    <property type="entry name" value="Hemerythrin-like"/>
</dbReference>
<evidence type="ECO:0008006" key="10">
    <source>
        <dbReference type="Google" id="ProtNLM"/>
    </source>
</evidence>
<keyword evidence="9" id="KW-1185">Reference proteome</keyword>
<feature type="transmembrane region" description="Helical" evidence="5">
    <location>
        <begin position="345"/>
        <end position="361"/>
    </location>
</feature>
<accession>A0A8S1J9V4</accession>
<feature type="transmembrane region" description="Helical" evidence="5">
    <location>
        <begin position="466"/>
        <end position="483"/>
    </location>
</feature>
<dbReference type="EMBL" id="CAJHUC010002683">
    <property type="protein sequence ID" value="CAD7704182.1"/>
    <property type="molecule type" value="Genomic_DNA"/>
</dbReference>
<proteinExistence type="predicted"/>
<dbReference type="InterPro" id="IPR025508">
    <property type="entry name" value="DUF4395"/>
</dbReference>
<dbReference type="Proteomes" id="UP000708148">
    <property type="component" value="Unassembled WGS sequence"/>
</dbReference>
<feature type="transmembrane region" description="Helical" evidence="5">
    <location>
        <begin position="522"/>
        <end position="541"/>
    </location>
</feature>